<keyword evidence="9 14" id="KW-0274">FAD</keyword>
<evidence type="ECO:0000256" key="5">
    <source>
        <dbReference type="ARBA" id="ARBA00022679"/>
    </source>
</evidence>
<dbReference type="SUPFAM" id="SSF52374">
    <property type="entry name" value="Nucleotidylyl transferase"/>
    <property type="match status" value="1"/>
</dbReference>
<dbReference type="EC" id="2.7.1.26" evidence="14"/>
<keyword evidence="3 14" id="KW-0285">Flavoprotein</keyword>
<evidence type="ECO:0000256" key="12">
    <source>
        <dbReference type="ARBA" id="ARBA00047880"/>
    </source>
</evidence>
<keyword evidence="7 14" id="KW-0547">Nucleotide-binding</keyword>
<dbReference type="InterPro" id="IPR002606">
    <property type="entry name" value="Riboflavin_kinase_bac"/>
</dbReference>
<keyword evidence="10 14" id="KW-0067">ATP-binding</keyword>
<dbReference type="GO" id="GO:0009231">
    <property type="term" value="P:riboflavin biosynthetic process"/>
    <property type="evidence" value="ECO:0007669"/>
    <property type="project" value="InterPro"/>
</dbReference>
<comment type="caution">
    <text evidence="16">The sequence shown here is derived from an EMBL/GenBank/DDBJ whole genome shotgun (WGS) entry which is preliminary data.</text>
</comment>
<dbReference type="CDD" id="cd02064">
    <property type="entry name" value="FAD_synthetase_N"/>
    <property type="match status" value="1"/>
</dbReference>
<dbReference type="GO" id="GO:0009398">
    <property type="term" value="P:FMN biosynthetic process"/>
    <property type="evidence" value="ECO:0007669"/>
    <property type="project" value="UniProtKB-UniRule"/>
</dbReference>
<dbReference type="NCBIfam" id="NF004162">
    <property type="entry name" value="PRK05627.1-5"/>
    <property type="match status" value="1"/>
</dbReference>
<evidence type="ECO:0000256" key="11">
    <source>
        <dbReference type="ARBA" id="ARBA00023268"/>
    </source>
</evidence>
<dbReference type="PIRSF" id="PIRSF004491">
    <property type="entry name" value="FAD_Synth"/>
    <property type="match status" value="1"/>
</dbReference>
<dbReference type="GO" id="GO:0005524">
    <property type="term" value="F:ATP binding"/>
    <property type="evidence" value="ECO:0007669"/>
    <property type="project" value="UniProtKB-UniRule"/>
</dbReference>
<dbReference type="InterPro" id="IPR014729">
    <property type="entry name" value="Rossmann-like_a/b/a_fold"/>
</dbReference>
<gene>
    <name evidence="16" type="primary">ribF</name>
    <name evidence="16" type="ORF">ABG79_01185</name>
</gene>
<dbReference type="InterPro" id="IPR015865">
    <property type="entry name" value="Riboflavin_kinase_bac/euk"/>
</dbReference>
<evidence type="ECO:0000256" key="13">
    <source>
        <dbReference type="ARBA" id="ARBA00049494"/>
    </source>
</evidence>
<dbReference type="Gene3D" id="3.40.50.620">
    <property type="entry name" value="HUPs"/>
    <property type="match status" value="1"/>
</dbReference>
<dbReference type="RefSeq" id="WP_057978102.1">
    <property type="nucleotide sequence ID" value="NZ_LKHP01000005.1"/>
</dbReference>
<dbReference type="Gene3D" id="2.40.30.30">
    <property type="entry name" value="Riboflavin kinase-like"/>
    <property type="match status" value="1"/>
</dbReference>
<dbReference type="Proteomes" id="UP000052015">
    <property type="component" value="Unassembled WGS sequence"/>
</dbReference>
<evidence type="ECO:0000256" key="9">
    <source>
        <dbReference type="ARBA" id="ARBA00022827"/>
    </source>
</evidence>
<evidence type="ECO:0000256" key="10">
    <source>
        <dbReference type="ARBA" id="ARBA00022840"/>
    </source>
</evidence>
<comment type="similarity">
    <text evidence="14">Belongs to the ribF family.</text>
</comment>
<sequence>MVILENEFVKLNNDEKLVVALGTFDGLHLGHRAIIESAKQISKRKGIKSAVLTFEKPVFTYFNKNASDYLITPKNIKNELIKSLDIDYLFYVKLEKNFLSLSQERFLLMLKQNINVDTIVCGYNYTFGKNANGNTEYLIKNANYFGLDVVVCDEFTIEGEKVSSSIIRDLLKVGNLNYANKLLGYNYYIKGYVSRGKQLGARLGFATANLIIEPNLCIRNGVYITKTIIDGIEYHSVTNIGINPTFDSKERVLETHILSFTDNLYEKEIKIELLEFIRDEIKFNNIDDLKKRIELDIQFVKKYFVT</sequence>
<evidence type="ECO:0000256" key="3">
    <source>
        <dbReference type="ARBA" id="ARBA00022630"/>
    </source>
</evidence>
<evidence type="ECO:0000256" key="6">
    <source>
        <dbReference type="ARBA" id="ARBA00022695"/>
    </source>
</evidence>
<dbReference type="SUPFAM" id="SSF82114">
    <property type="entry name" value="Riboflavin kinase-like"/>
    <property type="match status" value="1"/>
</dbReference>
<dbReference type="AlphaFoldDB" id="A0A0R3JTW9"/>
<reference evidence="16 17" key="1">
    <citation type="submission" date="2015-09" db="EMBL/GenBank/DDBJ databases">
        <title>Draft genome sequence of a Caloramator mitchellensis, a moderate thermophile from the Great Artesian Basin of Australia.</title>
        <authorList>
            <person name="Patel B.K."/>
        </authorList>
    </citation>
    <scope>NUCLEOTIDE SEQUENCE [LARGE SCALE GENOMIC DNA]</scope>
    <source>
        <strain evidence="16 17">VF08</strain>
    </source>
</reference>
<dbReference type="InterPro" id="IPR015864">
    <property type="entry name" value="FAD_synthase"/>
</dbReference>
<dbReference type="FunFam" id="3.40.50.620:FF:000021">
    <property type="entry name" value="Riboflavin biosynthesis protein"/>
    <property type="match status" value="1"/>
</dbReference>
<protein>
    <recommendedName>
        <fullName evidence="14">Riboflavin biosynthesis protein</fullName>
    </recommendedName>
    <domain>
        <recommendedName>
            <fullName evidence="14">Riboflavin kinase</fullName>
            <ecNumber evidence="14">2.7.1.26</ecNumber>
        </recommendedName>
        <alternativeName>
            <fullName evidence="14">Flavokinase</fullName>
        </alternativeName>
    </domain>
    <domain>
        <recommendedName>
            <fullName evidence="14">FMN adenylyltransferase</fullName>
            <ecNumber evidence="14">2.7.7.2</ecNumber>
        </recommendedName>
        <alternativeName>
            <fullName evidence="14">FAD pyrophosphorylase</fullName>
        </alternativeName>
        <alternativeName>
            <fullName evidence="14">FAD synthase</fullName>
        </alternativeName>
    </domain>
</protein>
<accession>A0A0R3JTW9</accession>
<dbReference type="EC" id="2.7.7.2" evidence="14"/>
<comment type="pathway">
    <text evidence="1 14">Cofactor biosynthesis; FAD biosynthesis; FAD from FMN: step 1/1.</text>
</comment>
<dbReference type="UniPathway" id="UPA00277">
    <property type="reaction ID" value="UER00407"/>
</dbReference>
<dbReference type="NCBIfam" id="TIGR00083">
    <property type="entry name" value="ribF"/>
    <property type="match status" value="1"/>
</dbReference>
<dbReference type="PANTHER" id="PTHR22749:SF6">
    <property type="entry name" value="RIBOFLAVIN KINASE"/>
    <property type="match status" value="1"/>
</dbReference>
<organism evidence="16 17">
    <name type="scientific">Caloramator mitchellensis</name>
    <dbReference type="NCBI Taxonomy" id="908809"/>
    <lineage>
        <taxon>Bacteria</taxon>
        <taxon>Bacillati</taxon>
        <taxon>Bacillota</taxon>
        <taxon>Clostridia</taxon>
        <taxon>Eubacteriales</taxon>
        <taxon>Clostridiaceae</taxon>
        <taxon>Caloramator</taxon>
    </lineage>
</organism>
<feature type="domain" description="Riboflavin kinase" evidence="15">
    <location>
        <begin position="182"/>
        <end position="305"/>
    </location>
</feature>
<comment type="catalytic activity">
    <reaction evidence="12 14">
        <text>riboflavin + ATP = FMN + ADP + H(+)</text>
        <dbReference type="Rhea" id="RHEA:14357"/>
        <dbReference type="ChEBI" id="CHEBI:15378"/>
        <dbReference type="ChEBI" id="CHEBI:30616"/>
        <dbReference type="ChEBI" id="CHEBI:57986"/>
        <dbReference type="ChEBI" id="CHEBI:58210"/>
        <dbReference type="ChEBI" id="CHEBI:456216"/>
        <dbReference type="EC" id="2.7.1.26"/>
    </reaction>
</comment>
<evidence type="ECO:0000256" key="2">
    <source>
        <dbReference type="ARBA" id="ARBA00005201"/>
    </source>
</evidence>
<dbReference type="GO" id="GO:0008531">
    <property type="term" value="F:riboflavin kinase activity"/>
    <property type="evidence" value="ECO:0007669"/>
    <property type="project" value="UniProtKB-UniRule"/>
</dbReference>
<keyword evidence="11" id="KW-0511">Multifunctional enzyme</keyword>
<evidence type="ECO:0000256" key="4">
    <source>
        <dbReference type="ARBA" id="ARBA00022643"/>
    </source>
</evidence>
<dbReference type="OrthoDB" id="9803667at2"/>
<evidence type="ECO:0000256" key="7">
    <source>
        <dbReference type="ARBA" id="ARBA00022741"/>
    </source>
</evidence>
<keyword evidence="4 14" id="KW-0288">FMN</keyword>
<dbReference type="EMBL" id="LKHP01000005">
    <property type="protein sequence ID" value="KRQ86995.1"/>
    <property type="molecule type" value="Genomic_DNA"/>
</dbReference>
<dbReference type="GO" id="GO:0006747">
    <property type="term" value="P:FAD biosynthetic process"/>
    <property type="evidence" value="ECO:0007669"/>
    <property type="project" value="UniProtKB-UniRule"/>
</dbReference>
<keyword evidence="17" id="KW-1185">Reference proteome</keyword>
<dbReference type="STRING" id="908809.ABG79_01185"/>
<evidence type="ECO:0000256" key="1">
    <source>
        <dbReference type="ARBA" id="ARBA00004726"/>
    </source>
</evidence>
<evidence type="ECO:0000259" key="15">
    <source>
        <dbReference type="SMART" id="SM00904"/>
    </source>
</evidence>
<proteinExistence type="inferred from homology"/>
<dbReference type="Pfam" id="PF06574">
    <property type="entry name" value="FAD_syn"/>
    <property type="match status" value="1"/>
</dbReference>
<comment type="catalytic activity">
    <reaction evidence="13 14">
        <text>FMN + ATP + H(+) = FAD + diphosphate</text>
        <dbReference type="Rhea" id="RHEA:17237"/>
        <dbReference type="ChEBI" id="CHEBI:15378"/>
        <dbReference type="ChEBI" id="CHEBI:30616"/>
        <dbReference type="ChEBI" id="CHEBI:33019"/>
        <dbReference type="ChEBI" id="CHEBI:57692"/>
        <dbReference type="ChEBI" id="CHEBI:58210"/>
        <dbReference type="EC" id="2.7.7.2"/>
    </reaction>
</comment>
<evidence type="ECO:0000313" key="16">
    <source>
        <dbReference type="EMBL" id="KRQ86995.1"/>
    </source>
</evidence>
<name>A0A0R3JTW9_CALMK</name>
<evidence type="ECO:0000256" key="8">
    <source>
        <dbReference type="ARBA" id="ARBA00022777"/>
    </source>
</evidence>
<dbReference type="GO" id="GO:0003919">
    <property type="term" value="F:FMN adenylyltransferase activity"/>
    <property type="evidence" value="ECO:0007669"/>
    <property type="project" value="UniProtKB-UniRule"/>
</dbReference>
<comment type="pathway">
    <text evidence="2 14">Cofactor biosynthesis; FMN biosynthesis; FMN from riboflavin (ATP route): step 1/1.</text>
</comment>
<dbReference type="UniPathway" id="UPA00276">
    <property type="reaction ID" value="UER00406"/>
</dbReference>
<dbReference type="PANTHER" id="PTHR22749">
    <property type="entry name" value="RIBOFLAVIN KINASE/FMN ADENYLYLTRANSFERASE"/>
    <property type="match status" value="1"/>
</dbReference>
<dbReference type="InterPro" id="IPR023465">
    <property type="entry name" value="Riboflavin_kinase_dom_sf"/>
</dbReference>
<dbReference type="InterPro" id="IPR023468">
    <property type="entry name" value="Riboflavin_kinase"/>
</dbReference>
<evidence type="ECO:0000256" key="14">
    <source>
        <dbReference type="PIRNR" id="PIRNR004491"/>
    </source>
</evidence>
<keyword evidence="8 14" id="KW-0418">Kinase</keyword>
<keyword evidence="5 14" id="KW-0808">Transferase</keyword>
<evidence type="ECO:0000313" key="17">
    <source>
        <dbReference type="Proteomes" id="UP000052015"/>
    </source>
</evidence>
<keyword evidence="6 14" id="KW-0548">Nucleotidyltransferase</keyword>
<dbReference type="PATRIC" id="fig|908809.3.peg.1194"/>
<dbReference type="Pfam" id="PF01687">
    <property type="entry name" value="Flavokinase"/>
    <property type="match status" value="1"/>
</dbReference>
<dbReference type="SMART" id="SM00904">
    <property type="entry name" value="Flavokinase"/>
    <property type="match status" value="1"/>
</dbReference>